<keyword evidence="1" id="KW-0812">Transmembrane</keyword>
<evidence type="ECO:0000313" key="2">
    <source>
        <dbReference type="EMBL" id="KEZ41700.1"/>
    </source>
</evidence>
<name>A0A084G2Y8_PSEDA</name>
<dbReference type="EMBL" id="JOWA01000108">
    <property type="protein sequence ID" value="KEZ41700.1"/>
    <property type="molecule type" value="Genomic_DNA"/>
</dbReference>
<protein>
    <submittedName>
        <fullName evidence="2">Uncharacterized protein</fullName>
    </submittedName>
</protein>
<dbReference type="HOGENOM" id="CLU_1705278_0_0_1"/>
<reference evidence="2 3" key="1">
    <citation type="journal article" date="2014" name="Genome Announc.">
        <title>Draft genome sequence of the pathogenic fungus Scedosporium apiospermum.</title>
        <authorList>
            <person name="Vandeputte P."/>
            <person name="Ghamrawi S."/>
            <person name="Rechenmann M."/>
            <person name="Iltis A."/>
            <person name="Giraud S."/>
            <person name="Fleury M."/>
            <person name="Thornton C."/>
            <person name="Delhaes L."/>
            <person name="Meyer W."/>
            <person name="Papon N."/>
            <person name="Bouchara J.P."/>
        </authorList>
    </citation>
    <scope>NUCLEOTIDE SEQUENCE [LARGE SCALE GENOMIC DNA]</scope>
    <source>
        <strain evidence="2 3">IHEM 14462</strain>
    </source>
</reference>
<dbReference type="Proteomes" id="UP000028545">
    <property type="component" value="Unassembled WGS sequence"/>
</dbReference>
<keyword evidence="1" id="KW-1133">Transmembrane helix</keyword>
<keyword evidence="1" id="KW-0472">Membrane</keyword>
<dbReference type="GeneID" id="27725947"/>
<proteinExistence type="predicted"/>
<accession>A0A084G2Y8</accession>
<keyword evidence="3" id="KW-1185">Reference proteome</keyword>
<evidence type="ECO:0000313" key="3">
    <source>
        <dbReference type="Proteomes" id="UP000028545"/>
    </source>
</evidence>
<dbReference type="AlphaFoldDB" id="A0A084G2Y8"/>
<feature type="transmembrane region" description="Helical" evidence="1">
    <location>
        <begin position="119"/>
        <end position="141"/>
    </location>
</feature>
<organism evidence="2 3">
    <name type="scientific">Pseudallescheria apiosperma</name>
    <name type="common">Scedosporium apiospermum</name>
    <dbReference type="NCBI Taxonomy" id="563466"/>
    <lineage>
        <taxon>Eukaryota</taxon>
        <taxon>Fungi</taxon>
        <taxon>Dikarya</taxon>
        <taxon>Ascomycota</taxon>
        <taxon>Pezizomycotina</taxon>
        <taxon>Sordariomycetes</taxon>
        <taxon>Hypocreomycetidae</taxon>
        <taxon>Microascales</taxon>
        <taxon>Microascaceae</taxon>
        <taxon>Scedosporium</taxon>
    </lineage>
</organism>
<dbReference type="VEuPathDB" id="FungiDB:SAPIO_CDS6875"/>
<evidence type="ECO:0000256" key="1">
    <source>
        <dbReference type="SAM" id="Phobius"/>
    </source>
</evidence>
<dbReference type="KEGG" id="sapo:SAPIO_CDS6875"/>
<comment type="caution">
    <text evidence="2">The sequence shown here is derived from an EMBL/GenBank/DDBJ whole genome shotgun (WGS) entry which is preliminary data.</text>
</comment>
<sequence length="154" mass="16146">MALAVGIFEAIDGPSGDLEPQWSVNITGSDTSLPFQPDSILRSFQDSPAVSLQQLSPAEAIVSISGVSNHIRISQPGSGLKPVSPSQFSVQSDWAWNLAQNTKASESDQCRKRERKWKLGVGIGVGVGGAMSIAAAAFFALRPKNAVAAPTKSP</sequence>
<dbReference type="RefSeq" id="XP_016641499.1">
    <property type="nucleotide sequence ID" value="XM_016788862.1"/>
</dbReference>
<gene>
    <name evidence="2" type="ORF">SAPIO_CDS6875</name>
</gene>